<sequence length="38" mass="4496">MLYEILMLLFIHSLCMASGFKDNYKECVEIILTYSFCL</sequence>
<name>A0A7W6MXY9_9BACT</name>
<gene>
    <name evidence="1" type="ORF">GGR14_001143</name>
</gene>
<protein>
    <submittedName>
        <fullName evidence="1">Uncharacterized protein</fullName>
    </submittedName>
</protein>
<organism evidence="1 2">
    <name type="scientific">Butyricimonas faecihominis</name>
    <dbReference type="NCBI Taxonomy" id="1472416"/>
    <lineage>
        <taxon>Bacteria</taxon>
        <taxon>Pseudomonadati</taxon>
        <taxon>Bacteroidota</taxon>
        <taxon>Bacteroidia</taxon>
        <taxon>Bacteroidales</taxon>
        <taxon>Odoribacteraceae</taxon>
        <taxon>Butyricimonas</taxon>
    </lineage>
</organism>
<proteinExistence type="predicted"/>
<dbReference type="AlphaFoldDB" id="A0A7W6MXY9"/>
<dbReference type="Proteomes" id="UP000546007">
    <property type="component" value="Unassembled WGS sequence"/>
</dbReference>
<comment type="caution">
    <text evidence="1">The sequence shown here is derived from an EMBL/GenBank/DDBJ whole genome shotgun (WGS) entry which is preliminary data.</text>
</comment>
<accession>A0A7W6MXY9</accession>
<dbReference type="EMBL" id="JACIES010000002">
    <property type="protein sequence ID" value="MBB4025371.1"/>
    <property type="molecule type" value="Genomic_DNA"/>
</dbReference>
<evidence type="ECO:0000313" key="2">
    <source>
        <dbReference type="Proteomes" id="UP000546007"/>
    </source>
</evidence>
<reference evidence="1 2" key="1">
    <citation type="submission" date="2020-08" db="EMBL/GenBank/DDBJ databases">
        <title>Genomic Encyclopedia of Type Strains, Phase IV (KMG-IV): sequencing the most valuable type-strain genomes for metagenomic binning, comparative biology and taxonomic classification.</title>
        <authorList>
            <person name="Goeker M."/>
        </authorList>
    </citation>
    <scope>NUCLEOTIDE SEQUENCE [LARGE SCALE GENOMIC DNA]</scope>
    <source>
        <strain evidence="1 2">DSM 105721</strain>
    </source>
</reference>
<keyword evidence="2" id="KW-1185">Reference proteome</keyword>
<evidence type="ECO:0000313" key="1">
    <source>
        <dbReference type="EMBL" id="MBB4025371.1"/>
    </source>
</evidence>